<dbReference type="EMBL" id="ANIK01000077">
    <property type="protein sequence ID" value="EMJ92834.1"/>
    <property type="molecule type" value="Genomic_DNA"/>
</dbReference>
<protein>
    <submittedName>
        <fullName evidence="1">Uncharacterized protein</fullName>
    </submittedName>
</protein>
<name>M6CM82_9LEPT</name>
<comment type="caution">
    <text evidence="1">The sequence shown here is derived from an EMBL/GenBank/DDBJ whole genome shotgun (WGS) entry which is preliminary data.</text>
</comment>
<dbReference type="AlphaFoldDB" id="M6CM82"/>
<organism evidence="1 2">
    <name type="scientific">Leptospira alstonii serovar Sichuan str. 79601</name>
    <dbReference type="NCBI Taxonomy" id="1218565"/>
    <lineage>
        <taxon>Bacteria</taxon>
        <taxon>Pseudomonadati</taxon>
        <taxon>Spirochaetota</taxon>
        <taxon>Spirochaetia</taxon>
        <taxon>Leptospirales</taxon>
        <taxon>Leptospiraceae</taxon>
        <taxon>Leptospira</taxon>
    </lineage>
</organism>
<dbReference type="PATRIC" id="fig|1218565.3.peg.3403"/>
<accession>M6CM82</accession>
<proteinExistence type="predicted"/>
<reference evidence="1 2" key="1">
    <citation type="submission" date="2013-01" db="EMBL/GenBank/DDBJ databases">
        <authorList>
            <person name="Harkins D.M."/>
            <person name="Durkin A.S."/>
            <person name="Brinkac L.M."/>
            <person name="Haft D.H."/>
            <person name="Selengut J.D."/>
            <person name="Sanka R."/>
            <person name="DePew J."/>
            <person name="Purushe J."/>
            <person name="Galloway R.L."/>
            <person name="Vinetz J.M."/>
            <person name="Sutton G.G."/>
            <person name="Nierman W.C."/>
            <person name="Fouts D.E."/>
        </authorList>
    </citation>
    <scope>NUCLEOTIDE SEQUENCE [LARGE SCALE GENOMIC DNA]</scope>
    <source>
        <strain evidence="1 2">79601</strain>
    </source>
</reference>
<dbReference type="Proteomes" id="UP000011988">
    <property type="component" value="Unassembled WGS sequence"/>
</dbReference>
<sequence>MDFVKLHYGIFQQLDFTTFENNRVIRIQKQEYMNFIKYRKIRVRKNSENRM</sequence>
<gene>
    <name evidence="1" type="ORF">LEP1GSC194_3836</name>
</gene>
<evidence type="ECO:0000313" key="1">
    <source>
        <dbReference type="EMBL" id="EMJ92834.1"/>
    </source>
</evidence>
<evidence type="ECO:0000313" key="2">
    <source>
        <dbReference type="Proteomes" id="UP000011988"/>
    </source>
</evidence>